<protein>
    <recommendedName>
        <fullName evidence="3">Secreted protein</fullName>
    </recommendedName>
</protein>
<accession>C0P9Q5</accession>
<dbReference type="EMBL" id="BT065024">
    <property type="protein sequence ID" value="ACN30900.1"/>
    <property type="molecule type" value="mRNA"/>
</dbReference>
<feature type="chain" id="PRO_5002900003" description="Secreted protein" evidence="1">
    <location>
        <begin position="17"/>
        <end position="115"/>
    </location>
</feature>
<feature type="signal peptide" evidence="1">
    <location>
        <begin position="1"/>
        <end position="16"/>
    </location>
</feature>
<evidence type="ECO:0000256" key="1">
    <source>
        <dbReference type="SAM" id="SignalP"/>
    </source>
</evidence>
<sequence length="115" mass="12174">MRLAFLALLMVEATASISSCTERSFWCRLACASNSGATLLPLGSSTAAPGSSSRFGSVWTCERIFFSMSSMLADVTPRLCSRRWSSSSSSMASAGDERHKALAGERVARGKVAAL</sequence>
<reference evidence="2" key="1">
    <citation type="journal article" date="2009" name="PLoS Genet.">
        <title>Sequencing, mapping, and analysis of 27,455 maize full-length cDNAs.</title>
        <authorList>
            <person name="Soderlund C."/>
            <person name="Descour A."/>
            <person name="Kudrna D."/>
            <person name="Bomhoff M."/>
            <person name="Boyd L."/>
            <person name="Currie J."/>
            <person name="Angelova A."/>
            <person name="Collura K."/>
            <person name="Wissotski M."/>
            <person name="Ashley E."/>
            <person name="Morrow D."/>
            <person name="Fernandes J."/>
            <person name="Walbot V."/>
            <person name="Yu Y."/>
        </authorList>
    </citation>
    <scope>NUCLEOTIDE SEQUENCE</scope>
    <source>
        <strain evidence="2">B73</strain>
    </source>
</reference>
<evidence type="ECO:0000313" key="2">
    <source>
        <dbReference type="EMBL" id="ACN30900.1"/>
    </source>
</evidence>
<reference evidence="2" key="2">
    <citation type="submission" date="2012-06" db="EMBL/GenBank/DDBJ databases">
        <authorList>
            <person name="Yu Y."/>
            <person name="Currie J."/>
            <person name="Lomeli R."/>
            <person name="Angelova A."/>
            <person name="Collura K."/>
            <person name="Wissotski M."/>
            <person name="Campos D."/>
            <person name="Kudrna D."/>
            <person name="Golser W."/>
            <person name="Ashely E."/>
            <person name="Descour A."/>
            <person name="Fernandes J."/>
            <person name="Soderlund C."/>
            <person name="Walbot V."/>
        </authorList>
    </citation>
    <scope>NUCLEOTIDE SEQUENCE</scope>
    <source>
        <strain evidence="2">B73</strain>
    </source>
</reference>
<proteinExistence type="evidence at transcript level"/>
<evidence type="ECO:0008006" key="3">
    <source>
        <dbReference type="Google" id="ProtNLM"/>
    </source>
</evidence>
<name>C0P9Q5_MAIZE</name>
<keyword evidence="1" id="KW-0732">Signal</keyword>
<dbReference type="AlphaFoldDB" id="C0P9Q5"/>
<organism evidence="2">
    <name type="scientific">Zea mays</name>
    <name type="common">Maize</name>
    <dbReference type="NCBI Taxonomy" id="4577"/>
    <lineage>
        <taxon>Eukaryota</taxon>
        <taxon>Viridiplantae</taxon>
        <taxon>Streptophyta</taxon>
        <taxon>Embryophyta</taxon>
        <taxon>Tracheophyta</taxon>
        <taxon>Spermatophyta</taxon>
        <taxon>Magnoliopsida</taxon>
        <taxon>Liliopsida</taxon>
        <taxon>Poales</taxon>
        <taxon>Poaceae</taxon>
        <taxon>PACMAD clade</taxon>
        <taxon>Panicoideae</taxon>
        <taxon>Andropogonodae</taxon>
        <taxon>Andropogoneae</taxon>
        <taxon>Tripsacinae</taxon>
        <taxon>Zea</taxon>
    </lineage>
</organism>